<keyword evidence="3" id="KW-1185">Reference proteome</keyword>
<dbReference type="AlphaFoldDB" id="A0A1C6R9V5"/>
<organism evidence="2 3">
    <name type="scientific">Micromonospora rhizosphaerae</name>
    <dbReference type="NCBI Taxonomy" id="568872"/>
    <lineage>
        <taxon>Bacteria</taxon>
        <taxon>Bacillati</taxon>
        <taxon>Actinomycetota</taxon>
        <taxon>Actinomycetes</taxon>
        <taxon>Micromonosporales</taxon>
        <taxon>Micromonosporaceae</taxon>
        <taxon>Micromonospora</taxon>
    </lineage>
</organism>
<dbReference type="SUPFAM" id="SSF47413">
    <property type="entry name" value="lambda repressor-like DNA-binding domains"/>
    <property type="match status" value="1"/>
</dbReference>
<reference evidence="3" key="1">
    <citation type="submission" date="2016-06" db="EMBL/GenBank/DDBJ databases">
        <authorList>
            <person name="Varghese N."/>
            <person name="Submissions Spin"/>
        </authorList>
    </citation>
    <scope>NUCLEOTIDE SEQUENCE [LARGE SCALE GENOMIC DNA]</scope>
    <source>
        <strain evidence="3">DSM 45431</strain>
    </source>
</reference>
<dbReference type="STRING" id="568872.GA0070624_0257"/>
<dbReference type="InterPro" id="IPR010982">
    <property type="entry name" value="Lambda_DNA-bd_dom_sf"/>
</dbReference>
<protein>
    <recommendedName>
        <fullName evidence="4">Helix-turn-helix domain-containing protein</fullName>
    </recommendedName>
</protein>
<evidence type="ECO:0000313" key="3">
    <source>
        <dbReference type="Proteomes" id="UP000199413"/>
    </source>
</evidence>
<gene>
    <name evidence="2" type="ORF">GA0070624_0257</name>
</gene>
<dbReference type="GO" id="GO:0003677">
    <property type="term" value="F:DNA binding"/>
    <property type="evidence" value="ECO:0007669"/>
    <property type="project" value="InterPro"/>
</dbReference>
<evidence type="ECO:0000256" key="1">
    <source>
        <dbReference type="SAM" id="MobiDB-lite"/>
    </source>
</evidence>
<dbReference type="Proteomes" id="UP000199413">
    <property type="component" value="Unassembled WGS sequence"/>
</dbReference>
<feature type="region of interest" description="Disordered" evidence="1">
    <location>
        <begin position="1"/>
        <end position="36"/>
    </location>
</feature>
<name>A0A1C6R9V5_9ACTN</name>
<dbReference type="RefSeq" id="WP_141714915.1">
    <property type="nucleotide sequence ID" value="NZ_FMHV01000002.1"/>
</dbReference>
<dbReference type="OrthoDB" id="3403264at2"/>
<sequence>MRSRDRGAPPRPVVRHPDLRASALDPPPTGPTIGHFPLAGLVRQARRTAGLGQRQMARFAKVAPSTVGREARRRRSQWEVRVAKYRGVPPPKEPRVWD</sequence>
<evidence type="ECO:0000313" key="2">
    <source>
        <dbReference type="EMBL" id="SCL13879.1"/>
    </source>
</evidence>
<proteinExistence type="predicted"/>
<dbReference type="EMBL" id="FMHV01000002">
    <property type="protein sequence ID" value="SCL13879.1"/>
    <property type="molecule type" value="Genomic_DNA"/>
</dbReference>
<evidence type="ECO:0008006" key="4">
    <source>
        <dbReference type="Google" id="ProtNLM"/>
    </source>
</evidence>
<accession>A0A1C6R9V5</accession>